<evidence type="ECO:0000256" key="2">
    <source>
        <dbReference type="ARBA" id="ARBA00022763"/>
    </source>
</evidence>
<sequence>MDPDALVHHPFSGHGRGLPPFGRQRVTTWKNDLPGTDSPWLTRHGVAALLEEGVEAASAAAGSGSRGMRLRDEAVTVAQRHLTCLVREALERAALEAEIDARAQQGDSAPEAPSGTGSPSTVRVDADHLLRILPQLLLDF</sequence>
<evidence type="ECO:0008006" key="8">
    <source>
        <dbReference type="Google" id="ProtNLM"/>
    </source>
</evidence>
<dbReference type="EMBL" id="JANCYW010000011">
    <property type="protein sequence ID" value="KAK4537174.1"/>
    <property type="molecule type" value="Genomic_DNA"/>
</dbReference>
<dbReference type="AlphaFoldDB" id="A0AAV9IY10"/>
<dbReference type="GO" id="GO:0003677">
    <property type="term" value="F:DNA binding"/>
    <property type="evidence" value="ECO:0007669"/>
    <property type="project" value="UniProtKB-KW"/>
</dbReference>
<gene>
    <name evidence="6" type="ORF">CDCA_CDCA11G3199</name>
</gene>
<dbReference type="Pfam" id="PF09415">
    <property type="entry name" value="CENP-X"/>
    <property type="match status" value="1"/>
</dbReference>
<evidence type="ECO:0000256" key="5">
    <source>
        <dbReference type="SAM" id="MobiDB-lite"/>
    </source>
</evidence>
<protein>
    <recommendedName>
        <fullName evidence="8">Centromere protein X</fullName>
    </recommendedName>
</protein>
<dbReference type="Gene3D" id="6.10.130.30">
    <property type="match status" value="1"/>
</dbReference>
<evidence type="ECO:0000256" key="4">
    <source>
        <dbReference type="ARBA" id="ARBA00023204"/>
    </source>
</evidence>
<feature type="region of interest" description="Disordered" evidence="5">
    <location>
        <begin position="98"/>
        <end position="123"/>
    </location>
</feature>
<proteinExistence type="inferred from homology"/>
<reference evidence="6 7" key="1">
    <citation type="submission" date="2022-07" db="EMBL/GenBank/DDBJ databases">
        <title>Genome-wide signatures of adaptation to extreme environments.</title>
        <authorList>
            <person name="Cho C.H."/>
            <person name="Yoon H.S."/>
        </authorList>
    </citation>
    <scope>NUCLEOTIDE SEQUENCE [LARGE SCALE GENOMIC DNA]</scope>
    <source>
        <strain evidence="6 7">DBV 063 E5</strain>
    </source>
</reference>
<evidence type="ECO:0000256" key="1">
    <source>
        <dbReference type="ARBA" id="ARBA00009359"/>
    </source>
</evidence>
<dbReference type="GO" id="GO:0006281">
    <property type="term" value="P:DNA repair"/>
    <property type="evidence" value="ECO:0007669"/>
    <property type="project" value="UniProtKB-KW"/>
</dbReference>
<evidence type="ECO:0000256" key="3">
    <source>
        <dbReference type="ARBA" id="ARBA00023125"/>
    </source>
</evidence>
<keyword evidence="7" id="KW-1185">Reference proteome</keyword>
<keyword evidence="2" id="KW-0227">DNA damage</keyword>
<keyword evidence="4" id="KW-0234">DNA repair</keyword>
<accession>A0AAV9IY10</accession>
<organism evidence="6 7">
    <name type="scientific">Cyanidium caldarium</name>
    <name type="common">Red alga</name>
    <dbReference type="NCBI Taxonomy" id="2771"/>
    <lineage>
        <taxon>Eukaryota</taxon>
        <taxon>Rhodophyta</taxon>
        <taxon>Bangiophyceae</taxon>
        <taxon>Cyanidiales</taxon>
        <taxon>Cyanidiaceae</taxon>
        <taxon>Cyanidium</taxon>
    </lineage>
</organism>
<feature type="region of interest" description="Disordered" evidence="5">
    <location>
        <begin position="1"/>
        <end position="22"/>
    </location>
</feature>
<comment type="caution">
    <text evidence="6">The sequence shown here is derived from an EMBL/GenBank/DDBJ whole genome shotgun (WGS) entry which is preliminary data.</text>
</comment>
<comment type="similarity">
    <text evidence="1">Belongs to the CENP-X/MHF2 family.</text>
</comment>
<dbReference type="GO" id="GO:0051382">
    <property type="term" value="P:kinetochore assembly"/>
    <property type="evidence" value="ECO:0007669"/>
    <property type="project" value="InterPro"/>
</dbReference>
<evidence type="ECO:0000313" key="7">
    <source>
        <dbReference type="Proteomes" id="UP001301350"/>
    </source>
</evidence>
<name>A0AAV9IY10_CYACA</name>
<keyword evidence="3" id="KW-0238">DNA-binding</keyword>
<dbReference type="Proteomes" id="UP001301350">
    <property type="component" value="Unassembled WGS sequence"/>
</dbReference>
<dbReference type="InterPro" id="IPR018552">
    <property type="entry name" value="CENP-X"/>
</dbReference>
<evidence type="ECO:0000313" key="6">
    <source>
        <dbReference type="EMBL" id="KAK4537174.1"/>
    </source>
</evidence>